<feature type="transmembrane region" description="Helical" evidence="9">
    <location>
        <begin position="89"/>
        <end position="112"/>
    </location>
</feature>
<comment type="caution">
    <text evidence="11">The sequence shown here is derived from an EMBL/GenBank/DDBJ whole genome shotgun (WGS) entry which is preliminary data.</text>
</comment>
<dbReference type="PROSITE" id="PS50263">
    <property type="entry name" value="CN_HYDROLASE"/>
    <property type="match status" value="1"/>
</dbReference>
<evidence type="ECO:0000256" key="6">
    <source>
        <dbReference type="ARBA" id="ARBA00022989"/>
    </source>
</evidence>
<sequence length="546" mass="63603">MINHRSFKHSIFFVPLMMILSAVCFRLSWPVNEITPLIFISFVPLLASLQVIEESSRKWKTRRAFITTYTLFIIWNISTTWWVRHATMGGAVAMVVLNSLFMALPVMCYFFTLRVTRSLTWSLGSFVIYWLAFEKIHLTWDISWPWLTLGNAFAMKPEWVQWYEYTGKLGGSLWVLMVNVFIFSVWNKYLSDSYKSKVRLKMIIASLLLILLPMIFSSYIYHHYNHKGESVEVVVVQPNIDPYKEKFEGGKNYIPVREQVDRFISMSKEKLSDSTAFLLWPETAIDINANEEKLTQYRFVREILNFKSNYPELSLLTGLTTYKVQEEKKKTSTSRFRENIGYYDVYNTGLFIDKKNQLHFYHKSKLVPGVEIVPYPEIFNNISYAFDLGGTVGSLGIQDERSNFNSGDVAVAPAICYESVYDDFMAEYVKKGSQIIFLITNDGWWENTEGHKQHLRYASLLAVSTRRSIARCANTGISAFIDQRGNITKATKYWEPAVIRSDVELNEFQSVFVRYGDYIGRMSEWFALFILISTIVRYKIYGIRKN</sequence>
<reference evidence="11" key="1">
    <citation type="submission" date="2023-07" db="EMBL/GenBank/DDBJ databases">
        <title>Genomic Encyclopedia of Type Strains, Phase IV (KMG-IV): sequencing the most valuable type-strain genomes for metagenomic binning, comparative biology and taxonomic classification.</title>
        <authorList>
            <person name="Goeker M."/>
        </authorList>
    </citation>
    <scope>NUCLEOTIDE SEQUENCE</scope>
    <source>
        <strain evidence="11">DSM 26174</strain>
    </source>
</reference>
<evidence type="ECO:0000256" key="4">
    <source>
        <dbReference type="ARBA" id="ARBA00022679"/>
    </source>
</evidence>
<evidence type="ECO:0000256" key="9">
    <source>
        <dbReference type="HAMAP-Rule" id="MF_01148"/>
    </source>
</evidence>
<keyword evidence="7 9" id="KW-0472">Membrane</keyword>
<evidence type="ECO:0000256" key="7">
    <source>
        <dbReference type="ARBA" id="ARBA00023136"/>
    </source>
</evidence>
<name>A0AAE4BQF7_9BACT</name>
<dbReference type="RefSeq" id="WP_309936970.1">
    <property type="nucleotide sequence ID" value="NZ_AP025305.1"/>
</dbReference>
<organism evidence="11 12">
    <name type="scientific">Aureibacter tunicatorum</name>
    <dbReference type="NCBI Taxonomy" id="866807"/>
    <lineage>
        <taxon>Bacteria</taxon>
        <taxon>Pseudomonadati</taxon>
        <taxon>Bacteroidota</taxon>
        <taxon>Cytophagia</taxon>
        <taxon>Cytophagales</taxon>
        <taxon>Persicobacteraceae</taxon>
        <taxon>Aureibacter</taxon>
    </lineage>
</organism>
<dbReference type="EMBL" id="JAVDQD010000001">
    <property type="protein sequence ID" value="MDR6237506.1"/>
    <property type="molecule type" value="Genomic_DNA"/>
</dbReference>
<feature type="domain" description="CN hydrolase" evidence="10">
    <location>
        <begin position="231"/>
        <end position="505"/>
    </location>
</feature>
<keyword evidence="12" id="KW-1185">Reference proteome</keyword>
<evidence type="ECO:0000256" key="3">
    <source>
        <dbReference type="ARBA" id="ARBA00022475"/>
    </source>
</evidence>
<dbReference type="CDD" id="cd07571">
    <property type="entry name" value="ALP_N-acyl_transferase"/>
    <property type="match status" value="1"/>
</dbReference>
<dbReference type="HAMAP" id="MF_01148">
    <property type="entry name" value="Lnt"/>
    <property type="match status" value="1"/>
</dbReference>
<comment type="pathway">
    <text evidence="9">Protein modification; lipoprotein biosynthesis (N-acyl transfer).</text>
</comment>
<dbReference type="Pfam" id="PF00795">
    <property type="entry name" value="CN_hydrolase"/>
    <property type="match status" value="1"/>
</dbReference>
<evidence type="ECO:0000313" key="11">
    <source>
        <dbReference type="EMBL" id="MDR6237506.1"/>
    </source>
</evidence>
<feature type="transmembrane region" description="Helical" evidence="9">
    <location>
        <begin position="202"/>
        <end position="221"/>
    </location>
</feature>
<gene>
    <name evidence="9" type="primary">lnt</name>
    <name evidence="11" type="ORF">HNQ88_000482</name>
</gene>
<proteinExistence type="inferred from homology"/>
<dbReference type="EC" id="2.3.1.269" evidence="9"/>
<evidence type="ECO:0000256" key="5">
    <source>
        <dbReference type="ARBA" id="ARBA00022692"/>
    </source>
</evidence>
<comment type="similarity">
    <text evidence="2 9">Belongs to the CN hydrolase family. Apolipoprotein N-acyltransferase subfamily.</text>
</comment>
<dbReference type="Gene3D" id="3.60.110.10">
    <property type="entry name" value="Carbon-nitrogen hydrolase"/>
    <property type="match status" value="1"/>
</dbReference>
<dbReference type="SUPFAM" id="SSF56317">
    <property type="entry name" value="Carbon-nitrogen hydrolase"/>
    <property type="match status" value="1"/>
</dbReference>
<dbReference type="GO" id="GO:0005886">
    <property type="term" value="C:plasma membrane"/>
    <property type="evidence" value="ECO:0007669"/>
    <property type="project" value="UniProtKB-SubCell"/>
</dbReference>
<feature type="transmembrane region" description="Helical" evidence="9">
    <location>
        <begin position="119"/>
        <end position="140"/>
    </location>
</feature>
<keyword evidence="3 9" id="KW-1003">Cell membrane</keyword>
<dbReference type="InterPro" id="IPR003010">
    <property type="entry name" value="C-N_Hydrolase"/>
</dbReference>
<dbReference type="InterPro" id="IPR036526">
    <property type="entry name" value="C-N_Hydrolase_sf"/>
</dbReference>
<evidence type="ECO:0000256" key="1">
    <source>
        <dbReference type="ARBA" id="ARBA00004651"/>
    </source>
</evidence>
<dbReference type="Proteomes" id="UP001185092">
    <property type="component" value="Unassembled WGS sequence"/>
</dbReference>
<dbReference type="GO" id="GO:0042158">
    <property type="term" value="P:lipoprotein biosynthetic process"/>
    <property type="evidence" value="ECO:0007669"/>
    <property type="project" value="UniProtKB-UniRule"/>
</dbReference>
<keyword evidence="8 9" id="KW-0012">Acyltransferase</keyword>
<dbReference type="GO" id="GO:0016410">
    <property type="term" value="F:N-acyltransferase activity"/>
    <property type="evidence" value="ECO:0007669"/>
    <property type="project" value="UniProtKB-UniRule"/>
</dbReference>
<feature type="transmembrane region" description="Helical" evidence="9">
    <location>
        <begin position="12"/>
        <end position="28"/>
    </location>
</feature>
<comment type="function">
    <text evidence="9">Catalyzes the phospholipid dependent N-acylation of the N-terminal cysteine of apolipoprotein, the last step in lipoprotein maturation.</text>
</comment>
<accession>A0AAE4BQF7</accession>
<evidence type="ECO:0000313" key="12">
    <source>
        <dbReference type="Proteomes" id="UP001185092"/>
    </source>
</evidence>
<dbReference type="PANTHER" id="PTHR38686:SF1">
    <property type="entry name" value="APOLIPOPROTEIN N-ACYLTRANSFERASE"/>
    <property type="match status" value="1"/>
</dbReference>
<keyword evidence="4 9" id="KW-0808">Transferase</keyword>
<evidence type="ECO:0000256" key="8">
    <source>
        <dbReference type="ARBA" id="ARBA00023315"/>
    </source>
</evidence>
<evidence type="ECO:0000259" key="10">
    <source>
        <dbReference type="PROSITE" id="PS50263"/>
    </source>
</evidence>
<dbReference type="InterPro" id="IPR004563">
    <property type="entry name" value="Apolipo_AcylTrfase"/>
</dbReference>
<evidence type="ECO:0000256" key="2">
    <source>
        <dbReference type="ARBA" id="ARBA00010065"/>
    </source>
</evidence>
<feature type="transmembrane region" description="Helical" evidence="9">
    <location>
        <begin position="34"/>
        <end position="52"/>
    </location>
</feature>
<dbReference type="InterPro" id="IPR045378">
    <property type="entry name" value="LNT_N"/>
</dbReference>
<dbReference type="PANTHER" id="PTHR38686">
    <property type="entry name" value="APOLIPOPROTEIN N-ACYLTRANSFERASE"/>
    <property type="match status" value="1"/>
</dbReference>
<dbReference type="NCBIfam" id="TIGR00546">
    <property type="entry name" value="lnt"/>
    <property type="match status" value="1"/>
</dbReference>
<comment type="catalytic activity">
    <reaction evidence="9">
        <text>N-terminal S-1,2-diacyl-sn-glyceryl-L-cysteinyl-[lipoprotein] + a glycerophospholipid = N-acyl-S-1,2-diacyl-sn-glyceryl-L-cysteinyl-[lipoprotein] + a 2-acyl-sn-glycero-3-phospholipid + H(+)</text>
        <dbReference type="Rhea" id="RHEA:48228"/>
        <dbReference type="Rhea" id="RHEA-COMP:14681"/>
        <dbReference type="Rhea" id="RHEA-COMP:14684"/>
        <dbReference type="ChEBI" id="CHEBI:15378"/>
        <dbReference type="ChEBI" id="CHEBI:136912"/>
        <dbReference type="ChEBI" id="CHEBI:140656"/>
        <dbReference type="ChEBI" id="CHEBI:140657"/>
        <dbReference type="ChEBI" id="CHEBI:140660"/>
        <dbReference type="EC" id="2.3.1.269"/>
    </reaction>
</comment>
<keyword evidence="6 9" id="KW-1133">Transmembrane helix</keyword>
<dbReference type="AlphaFoldDB" id="A0AAE4BQF7"/>
<protein>
    <recommendedName>
        <fullName evidence="9">Apolipoprotein N-acyltransferase</fullName>
        <shortName evidence="9">ALP N-acyltransferase</shortName>
        <ecNumber evidence="9">2.3.1.269</ecNumber>
    </recommendedName>
</protein>
<dbReference type="Pfam" id="PF20154">
    <property type="entry name" value="LNT_N"/>
    <property type="match status" value="1"/>
</dbReference>
<feature type="transmembrane region" description="Helical" evidence="9">
    <location>
        <begin position="64"/>
        <end position="83"/>
    </location>
</feature>
<comment type="subcellular location">
    <subcellularLocation>
        <location evidence="1 9">Cell membrane</location>
        <topology evidence="1 9">Multi-pass membrane protein</topology>
    </subcellularLocation>
</comment>
<keyword evidence="5 9" id="KW-0812">Transmembrane</keyword>
<feature type="transmembrane region" description="Helical" evidence="9">
    <location>
        <begin position="171"/>
        <end position="190"/>
    </location>
</feature>